<dbReference type="Gramene" id="GBG64694">
    <property type="protein sequence ID" value="GBG64694"/>
    <property type="gene ID" value="CBR_g46237"/>
</dbReference>
<dbReference type="GO" id="GO:0003677">
    <property type="term" value="F:DNA binding"/>
    <property type="evidence" value="ECO:0007669"/>
    <property type="project" value="InterPro"/>
</dbReference>
<dbReference type="OrthoDB" id="5535068at2759"/>
<feature type="compositionally biased region" description="Basic and acidic residues" evidence="9">
    <location>
        <begin position="1240"/>
        <end position="1253"/>
    </location>
</feature>
<evidence type="ECO:0000256" key="4">
    <source>
        <dbReference type="ARBA" id="ARBA00022679"/>
    </source>
</evidence>
<keyword evidence="13" id="KW-1185">Reference proteome</keyword>
<evidence type="ECO:0000256" key="5">
    <source>
        <dbReference type="ARBA" id="ARBA00022695"/>
    </source>
</evidence>
<evidence type="ECO:0000313" key="12">
    <source>
        <dbReference type="EMBL" id="GBG64694.1"/>
    </source>
</evidence>
<dbReference type="Proteomes" id="UP000265515">
    <property type="component" value="Unassembled WGS sequence"/>
</dbReference>
<dbReference type="GO" id="GO:0004519">
    <property type="term" value="F:endonuclease activity"/>
    <property type="evidence" value="ECO:0007669"/>
    <property type="project" value="UniProtKB-KW"/>
</dbReference>
<protein>
    <recommendedName>
        <fullName evidence="14">Ubiquitin-like protease family profile domain-containing protein</fullName>
    </recommendedName>
</protein>
<evidence type="ECO:0000256" key="7">
    <source>
        <dbReference type="ARBA" id="ARBA00022759"/>
    </source>
</evidence>
<dbReference type="Gene3D" id="2.40.70.10">
    <property type="entry name" value="Acid Proteases"/>
    <property type="match status" value="1"/>
</dbReference>
<feature type="region of interest" description="Disordered" evidence="9">
    <location>
        <begin position="2118"/>
        <end position="2171"/>
    </location>
</feature>
<proteinExistence type="inferred from homology"/>
<name>A0A388K3P7_CHABU</name>
<sequence>MVLCGYDGREDENMWGLQAAGAGAYIFADFPDNCPSLIRRRHGRSALLGWVPVVCPMHYACGADLSMEFRDPLGVPFLVTYSDGLLRHIEYMVGEDMKGNNENAGIGELESEETRQPAGEVNGPPHDGPGGCDVDGPVADSGAGRVVVGMSAPVTGKVCTDGSRRTGQGTKQKARTKRDNEGTTTVRGKGGRGKGRGGEAPLDGGRGRGRGRGQGGQQWMVTQAGKLEGVKGRQCAIAGPERLLWQRCADCNAAQKKKEVATEPVRFGMLAIRALLEAAEAYVVHLMESTNEVAIHSKRVTIMPRDMRLVGALQNPRWQVFTKGILDEKELNRQRQERRRANADETNTQQAAPGSAEQEGRGEARGASKRKGKPSVAANGDRSTRAQQLLLRLSQNADVHDDHIMMECSANTLHVVVDWMCNDQDIDMTKREGGGSYDTAAFKTFVRSQARENEMLKTGVGEELKPNAAKILALSRMNEEAQRDPVDYHELATMVVDGVEYVLLDQIVDFMKSGGEDKNLIHEALHEVTEDAIAAAEVVDVEWVKDRILDLVSGDPTRLQQENPALRDLEVSGSDISNDEEGEEYDPYWDVKRGRMSLITRNNTDLLAVAGDMTTRRGKRSRTTRMGTTEENNPGRESVADVTMESNREKTIPRKEDHVERSEVEMQKLDKGATHTEKSPEATMTETEETTERTTANCRIMTMEAMLERWEHLSRKDMWYNRMYLYATRGTIRSADLGRSESCGKTKQGKKGENTSSSTDGLEVVDESNIYPFTWKGRREEIRLGETDVMCLAVGKWLNDNVINMYLQSVYEEQCQGKDTAEVHVCTTFWNPQLLTNQQGDTSKRGWELRVKSRTTKVHRQCKDLEVAPVVLISINHNHHWMLLILLNVREFWTDGTCPNAIIVDWCHGYASPDWKALRTLLWHEYLNDNRRGPDVTRQLVDKSWNTCRDVFGRGLIHARCSQQSNREDCGVYVCCMAEELITKLAHPPTRNGISKDDVLEIVEKMHIDERTVRDFRVRALDRIAEYEDLASSLLQVQERQPPAQQSKHTAVRKEKRKIERRPQGKSKTSPLMKSRADRAAVTKPQKAKQSEGNKRQRDSVPTSPASVKNRTRHNRSPPRAPRKMSCAKGVEDQPRRNIENPKRRRIIDGVGEKKEAIDLRGSDGVEAGDTGKRDVPRDAVRKTQQSDPHDNTEGGGGRSEGTCNEGESYAEDASNEEENSDSGSYNNEDGDDDDEEEEDRSRNSDTEERCSEDNTQNTSRRTHGGTNDGRSEENNTDKQLVLKEKANEGQRGVPLVRSAQMDHNNTMRNELRCQMSKDKTWRRKDEEPWGASHFKRALTKVFQIRKDGEKLGVMLQQLAFTELVIRTEIEQTKKLSKASDQLLQMVSIKNDIVNTARSRDTVMSFCIFKLDTDTHVADVATRYYRAGNTRRDMCAVDNNSDNAQNFEFEVADDHVERECPGLRRAIEEGLVVLHDRKYVKWADDLGDISMFPSMKENVEARRVRPSQGKEVARSQSVRFSLPSDNGAPTTPIRVATTKSARTSSSKKADTDYVMPEKDEQRIEGEEVVFSPRKRGARKFTMKSTLDDIDTAEPLRRALRQPMQCTILEYLAASRPARDELQMITRKTRIPMGDEVQITFKSEVPSVAVSRVCTKTERAATVYLNGMEGVSPDKFYILGSGTVETILNDEVVLHAVIYNGSEAVIINEELAVRLGLDLDRSYLFEIETVDERKQKIFGVCHKAAIEVEGLCVLMPVFAVRDCSSELLLGQTWLSHVHAVTIERPDGSQMLSIKRLDGGQIMIETVEPCDLRNRAALAAGGRKPVTLASRSLRFRKKKYGALLTEEEEWIVEVEDLDPTVVASVLQKDFSLTDPTIARWLIRIRLYDYTIEKISKTKNAVADGLSRIPIEAERPIMAVALTMTEPRQTDRFLVNLYEGKYRTIKLYLSGGESFDPEIRRQAAQYCLRSGHLFRRPTRSGMPLRVICDPEEKRFIVAELHDRVVGGHRGVKGTYEKVRWLYWWEGQYKDVEKYCVTCEECQKRSLVRYKEPLHTSYPTRPGEKVHIDLVKMPKGIGNMNYVVNIRDDFTRFVDGKAIRTKAAKEVKNFVLEYMFRYGRNMQGPSSDSGGGDTRPWSQASEGETSLPSSGRRAREDADDGPRKWVSPSKGMLEMSKALTTTTERIAEAVERQANTEEKQVDVLVRMADIEERRLEMEERRSVAETKEEDKEEDDEEEEDEDDEEERGGLVRLKKGKVGDEDVGKEDEMEEEEKDGEEEEDDEEEEDEEKEEVDKKGKKIGEKGKEKVVEEDEEEEKEK</sequence>
<dbReference type="Pfam" id="PF00125">
    <property type="entry name" value="Histone"/>
    <property type="match status" value="1"/>
</dbReference>
<feature type="domain" description="Ubiquitin-like protease family profile" evidence="10">
    <location>
        <begin position="782"/>
        <end position="981"/>
    </location>
</feature>
<feature type="region of interest" description="Disordered" evidence="9">
    <location>
        <begin position="1504"/>
        <end position="1560"/>
    </location>
</feature>
<feature type="compositionally biased region" description="Acidic residues" evidence="9">
    <location>
        <begin position="2305"/>
        <end position="2315"/>
    </location>
</feature>
<evidence type="ECO:0008006" key="14">
    <source>
        <dbReference type="Google" id="ProtNLM"/>
    </source>
</evidence>
<dbReference type="InterPro" id="IPR007125">
    <property type="entry name" value="H2A/H2B/H3"/>
</dbReference>
<keyword evidence="4" id="KW-0808">Transferase</keyword>
<feature type="compositionally biased region" description="Low complexity" evidence="9">
    <location>
        <begin position="1536"/>
        <end position="1546"/>
    </location>
</feature>
<dbReference type="SUPFAM" id="SSF54001">
    <property type="entry name" value="Cysteine proteinases"/>
    <property type="match status" value="1"/>
</dbReference>
<keyword evidence="7" id="KW-0255">Endonuclease</keyword>
<comment type="similarity">
    <text evidence="1">Belongs to the peptidase C48 family.</text>
</comment>
<dbReference type="InterPro" id="IPR009072">
    <property type="entry name" value="Histone-fold"/>
</dbReference>
<dbReference type="GO" id="GO:0015074">
    <property type="term" value="P:DNA integration"/>
    <property type="evidence" value="ECO:0007669"/>
    <property type="project" value="InterPro"/>
</dbReference>
<feature type="compositionally biased region" description="Acidic residues" evidence="9">
    <location>
        <begin position="2259"/>
        <end position="2287"/>
    </location>
</feature>
<feature type="region of interest" description="Disordered" evidence="9">
    <location>
        <begin position="2209"/>
        <end position="2315"/>
    </location>
</feature>
<gene>
    <name evidence="12" type="ORF">CBR_g46237</name>
</gene>
<feature type="compositionally biased region" description="Basic and acidic residues" evidence="9">
    <location>
        <begin position="1547"/>
        <end position="1560"/>
    </location>
</feature>
<feature type="compositionally biased region" description="Polar residues" evidence="9">
    <location>
        <begin position="1514"/>
        <end position="1529"/>
    </location>
</feature>
<feature type="region of interest" description="Disordered" evidence="9">
    <location>
        <begin position="614"/>
        <end position="693"/>
    </location>
</feature>
<dbReference type="SUPFAM" id="SSF47113">
    <property type="entry name" value="Histone-fold"/>
    <property type="match status" value="1"/>
</dbReference>
<dbReference type="PANTHER" id="PTHR37984">
    <property type="entry name" value="PROTEIN CBG26694"/>
    <property type="match status" value="1"/>
</dbReference>
<feature type="compositionally biased region" description="Basic and acidic residues" evidence="9">
    <location>
        <begin position="331"/>
        <end position="343"/>
    </location>
</feature>
<dbReference type="InterPro" id="IPR003653">
    <property type="entry name" value="Peptidase_C48_C"/>
</dbReference>
<dbReference type="InterPro" id="IPR036397">
    <property type="entry name" value="RNaseH_sf"/>
</dbReference>
<dbReference type="CDD" id="cd00303">
    <property type="entry name" value="retropepsin_like"/>
    <property type="match status" value="1"/>
</dbReference>
<dbReference type="GO" id="GO:0046982">
    <property type="term" value="F:protein heterodimerization activity"/>
    <property type="evidence" value="ECO:0007669"/>
    <property type="project" value="InterPro"/>
</dbReference>
<feature type="region of interest" description="Disordered" evidence="9">
    <location>
        <begin position="1036"/>
        <end position="1277"/>
    </location>
</feature>
<evidence type="ECO:0000256" key="3">
    <source>
        <dbReference type="ARBA" id="ARBA00022670"/>
    </source>
</evidence>
<feature type="compositionally biased region" description="Basic and acidic residues" evidence="9">
    <location>
        <begin position="2209"/>
        <end position="2225"/>
    </location>
</feature>
<dbReference type="SUPFAM" id="SSF53098">
    <property type="entry name" value="Ribonuclease H-like"/>
    <property type="match status" value="1"/>
</dbReference>
<comment type="caution">
    <text evidence="12">The sequence shown here is derived from an EMBL/GenBank/DDBJ whole genome shotgun (WGS) entry which is preliminary data.</text>
</comment>
<dbReference type="PANTHER" id="PTHR37984:SF5">
    <property type="entry name" value="PROTEIN NYNRIN-LIKE"/>
    <property type="match status" value="1"/>
</dbReference>
<dbReference type="PROSITE" id="PS50994">
    <property type="entry name" value="INTEGRASE"/>
    <property type="match status" value="1"/>
</dbReference>
<keyword evidence="3" id="KW-0645">Protease</keyword>
<evidence type="ECO:0000256" key="8">
    <source>
        <dbReference type="ARBA" id="ARBA00022801"/>
    </source>
</evidence>
<reference evidence="12 13" key="1">
    <citation type="journal article" date="2018" name="Cell">
        <title>The Chara Genome: Secondary Complexity and Implications for Plant Terrestrialization.</title>
        <authorList>
            <person name="Nishiyama T."/>
            <person name="Sakayama H."/>
            <person name="Vries J.D."/>
            <person name="Buschmann H."/>
            <person name="Saint-Marcoux D."/>
            <person name="Ullrich K.K."/>
            <person name="Haas F.B."/>
            <person name="Vanderstraeten L."/>
            <person name="Becker D."/>
            <person name="Lang D."/>
            <person name="Vosolsobe S."/>
            <person name="Rombauts S."/>
            <person name="Wilhelmsson P.K.I."/>
            <person name="Janitza P."/>
            <person name="Kern R."/>
            <person name="Heyl A."/>
            <person name="Rumpler F."/>
            <person name="Villalobos L.I.A.C."/>
            <person name="Clay J.M."/>
            <person name="Skokan R."/>
            <person name="Toyoda A."/>
            <person name="Suzuki Y."/>
            <person name="Kagoshima H."/>
            <person name="Schijlen E."/>
            <person name="Tajeshwar N."/>
            <person name="Catarino B."/>
            <person name="Hetherington A.J."/>
            <person name="Saltykova A."/>
            <person name="Bonnot C."/>
            <person name="Breuninger H."/>
            <person name="Symeonidi A."/>
            <person name="Radhakrishnan G.V."/>
            <person name="Van Nieuwerburgh F."/>
            <person name="Deforce D."/>
            <person name="Chang C."/>
            <person name="Karol K.G."/>
            <person name="Hedrich R."/>
            <person name="Ulvskov P."/>
            <person name="Glockner G."/>
            <person name="Delwiche C.F."/>
            <person name="Petrasek J."/>
            <person name="Van de Peer Y."/>
            <person name="Friml J."/>
            <person name="Beilby M."/>
            <person name="Dolan L."/>
            <person name="Kohara Y."/>
            <person name="Sugano S."/>
            <person name="Fujiyama A."/>
            <person name="Delaux P.-M."/>
            <person name="Quint M."/>
            <person name="TheiBen G."/>
            <person name="Hagemann M."/>
            <person name="Harholt J."/>
            <person name="Dunand C."/>
            <person name="Zachgo S."/>
            <person name="Langdale J."/>
            <person name="Maumus F."/>
            <person name="Straeten D.V.D."/>
            <person name="Gould S.B."/>
            <person name="Rensing S.A."/>
        </authorList>
    </citation>
    <scope>NUCLEOTIDE SEQUENCE [LARGE SCALE GENOMIC DNA]</scope>
    <source>
        <strain evidence="12 13">S276</strain>
    </source>
</reference>
<dbReference type="PROSITE" id="PS50600">
    <property type="entry name" value="ULP_PROTEASE"/>
    <property type="match status" value="1"/>
</dbReference>
<dbReference type="Pfam" id="PF02902">
    <property type="entry name" value="Peptidase_C48"/>
    <property type="match status" value="1"/>
</dbReference>
<evidence type="ECO:0000259" key="11">
    <source>
        <dbReference type="PROSITE" id="PS50994"/>
    </source>
</evidence>
<feature type="compositionally biased region" description="Basic and acidic residues" evidence="9">
    <location>
        <begin position="1089"/>
        <end position="1099"/>
    </location>
</feature>
<feature type="compositionally biased region" description="Basic and acidic residues" evidence="9">
    <location>
        <begin position="646"/>
        <end position="680"/>
    </location>
</feature>
<dbReference type="Gene3D" id="3.40.395.10">
    <property type="entry name" value="Adenoviral Proteinase, Chain A"/>
    <property type="match status" value="1"/>
</dbReference>
<feature type="domain" description="Integrase catalytic" evidence="11">
    <location>
        <begin position="2054"/>
        <end position="2126"/>
    </location>
</feature>
<dbReference type="GO" id="GO:0000786">
    <property type="term" value="C:nucleosome"/>
    <property type="evidence" value="ECO:0007669"/>
    <property type="project" value="InterPro"/>
</dbReference>
<dbReference type="SMART" id="SM00428">
    <property type="entry name" value="H3"/>
    <property type="match status" value="1"/>
</dbReference>
<evidence type="ECO:0000256" key="2">
    <source>
        <dbReference type="ARBA" id="ARBA00010343"/>
    </source>
</evidence>
<dbReference type="PRINTS" id="PR00622">
    <property type="entry name" value="HISTONEH3"/>
</dbReference>
<keyword evidence="8" id="KW-0378">Hydrolase</keyword>
<dbReference type="Gene3D" id="3.30.420.10">
    <property type="entry name" value="Ribonuclease H-like superfamily/Ribonuclease H"/>
    <property type="match status" value="1"/>
</dbReference>
<evidence type="ECO:0000256" key="9">
    <source>
        <dbReference type="SAM" id="MobiDB-lite"/>
    </source>
</evidence>
<feature type="region of interest" description="Disordered" evidence="9">
    <location>
        <begin position="155"/>
        <end position="217"/>
    </location>
</feature>
<feature type="compositionally biased region" description="Polar residues" evidence="9">
    <location>
        <begin position="2132"/>
        <end position="2145"/>
    </location>
</feature>
<feature type="region of interest" description="Disordered" evidence="9">
    <location>
        <begin position="110"/>
        <end position="143"/>
    </location>
</feature>
<evidence type="ECO:0000259" key="10">
    <source>
        <dbReference type="PROSITE" id="PS50600"/>
    </source>
</evidence>
<keyword evidence="5" id="KW-0548">Nucleotidyltransferase</keyword>
<dbReference type="Pfam" id="PF17921">
    <property type="entry name" value="Integrase_H2C2"/>
    <property type="match status" value="1"/>
</dbReference>
<evidence type="ECO:0000313" key="13">
    <source>
        <dbReference type="Proteomes" id="UP000265515"/>
    </source>
</evidence>
<dbReference type="GO" id="GO:0016779">
    <property type="term" value="F:nucleotidyltransferase activity"/>
    <property type="evidence" value="ECO:0007669"/>
    <property type="project" value="UniProtKB-KW"/>
</dbReference>
<feature type="compositionally biased region" description="Acidic residues" evidence="9">
    <location>
        <begin position="1229"/>
        <end position="1239"/>
    </location>
</feature>
<dbReference type="InterPro" id="IPR041588">
    <property type="entry name" value="Integrase_H2C2"/>
</dbReference>
<dbReference type="InterPro" id="IPR000164">
    <property type="entry name" value="Histone_H3/CENP-A"/>
</dbReference>
<dbReference type="InterPro" id="IPR050951">
    <property type="entry name" value="Retrovirus_Pol_polyprotein"/>
</dbReference>
<dbReference type="GO" id="GO:0030527">
    <property type="term" value="F:structural constituent of chromatin"/>
    <property type="evidence" value="ECO:0007669"/>
    <property type="project" value="InterPro"/>
</dbReference>
<dbReference type="InterPro" id="IPR012337">
    <property type="entry name" value="RNaseH-like_sf"/>
</dbReference>
<dbReference type="GO" id="GO:0006508">
    <property type="term" value="P:proteolysis"/>
    <property type="evidence" value="ECO:0007669"/>
    <property type="project" value="UniProtKB-KW"/>
</dbReference>
<dbReference type="Gene3D" id="1.10.20.10">
    <property type="entry name" value="Histone, subunit A"/>
    <property type="match status" value="1"/>
</dbReference>
<feature type="compositionally biased region" description="Acidic residues" evidence="9">
    <location>
        <begin position="1209"/>
        <end position="1221"/>
    </location>
</feature>
<feature type="compositionally biased region" description="Polar residues" evidence="9">
    <location>
        <begin position="1100"/>
        <end position="1109"/>
    </location>
</feature>
<accession>A0A388K3P7</accession>
<dbReference type="InterPro" id="IPR038765">
    <property type="entry name" value="Papain-like_cys_pep_sf"/>
</dbReference>
<feature type="compositionally biased region" description="Polar residues" evidence="9">
    <location>
        <begin position="1036"/>
        <end position="1049"/>
    </location>
</feature>
<evidence type="ECO:0000256" key="6">
    <source>
        <dbReference type="ARBA" id="ARBA00022722"/>
    </source>
</evidence>
<feature type="compositionally biased region" description="Basic residues" evidence="9">
    <location>
        <begin position="1110"/>
        <end position="1123"/>
    </location>
</feature>
<dbReference type="EMBL" id="BFEA01000053">
    <property type="protein sequence ID" value="GBG64694.1"/>
    <property type="molecule type" value="Genomic_DNA"/>
</dbReference>
<comment type="similarity">
    <text evidence="2">Belongs to the histone H3 family.</text>
</comment>
<evidence type="ECO:0000256" key="1">
    <source>
        <dbReference type="ARBA" id="ARBA00005234"/>
    </source>
</evidence>
<feature type="region of interest" description="Disordered" evidence="9">
    <location>
        <begin position="738"/>
        <end position="761"/>
    </location>
</feature>
<organism evidence="12 13">
    <name type="scientific">Chara braunii</name>
    <name type="common">Braun's stonewort</name>
    <dbReference type="NCBI Taxonomy" id="69332"/>
    <lineage>
        <taxon>Eukaryota</taxon>
        <taxon>Viridiplantae</taxon>
        <taxon>Streptophyta</taxon>
        <taxon>Charophyceae</taxon>
        <taxon>Charales</taxon>
        <taxon>Characeae</taxon>
        <taxon>Chara</taxon>
    </lineage>
</organism>
<feature type="region of interest" description="Disordered" evidence="9">
    <location>
        <begin position="331"/>
        <end position="383"/>
    </location>
</feature>
<feature type="compositionally biased region" description="Basic and acidic residues" evidence="9">
    <location>
        <begin position="2288"/>
        <end position="2304"/>
    </location>
</feature>
<feature type="compositionally biased region" description="Basic and acidic residues" evidence="9">
    <location>
        <begin position="1130"/>
        <end position="1182"/>
    </location>
</feature>
<dbReference type="GO" id="GO:0008234">
    <property type="term" value="F:cysteine-type peptidase activity"/>
    <property type="evidence" value="ECO:0007669"/>
    <property type="project" value="InterPro"/>
</dbReference>
<dbReference type="STRING" id="69332.A0A388K3P7"/>
<feature type="compositionally biased region" description="Basic and acidic residues" evidence="9">
    <location>
        <begin position="2149"/>
        <end position="2159"/>
    </location>
</feature>
<dbReference type="InterPro" id="IPR021109">
    <property type="entry name" value="Peptidase_aspartic_dom_sf"/>
</dbReference>
<dbReference type="InterPro" id="IPR001584">
    <property type="entry name" value="Integrase_cat-core"/>
</dbReference>
<feature type="compositionally biased region" description="Acidic residues" evidence="9">
    <location>
        <begin position="2226"/>
        <end position="2242"/>
    </location>
</feature>
<dbReference type="Gene3D" id="1.10.340.70">
    <property type="match status" value="1"/>
</dbReference>
<keyword evidence="6" id="KW-0540">Nuclease</keyword>